<evidence type="ECO:0000313" key="7">
    <source>
        <dbReference type="EMBL" id="SHH40514.1"/>
    </source>
</evidence>
<evidence type="ECO:0000256" key="4">
    <source>
        <dbReference type="PIRSR" id="PIRSR625705-1"/>
    </source>
</evidence>
<dbReference type="OrthoDB" id="9763537at2"/>
<keyword evidence="3" id="KW-0326">Glycosidase</keyword>
<dbReference type="Gene3D" id="3.30.379.10">
    <property type="entry name" value="Chitobiase/beta-hexosaminidase domain 2-like"/>
    <property type="match status" value="1"/>
</dbReference>
<dbReference type="GO" id="GO:0006689">
    <property type="term" value="P:ganglioside catabolic process"/>
    <property type="evidence" value="ECO:0007669"/>
    <property type="project" value="TreeGrafter"/>
</dbReference>
<feature type="domain" description="Beta-hexosaminidase bacterial type N-terminal" evidence="6">
    <location>
        <begin position="25"/>
        <end position="154"/>
    </location>
</feature>
<dbReference type="SUPFAM" id="SSF55545">
    <property type="entry name" value="beta-N-acetylhexosaminidase-like domain"/>
    <property type="match status" value="1"/>
</dbReference>
<dbReference type="InterPro" id="IPR029018">
    <property type="entry name" value="Hex-like_dom2"/>
</dbReference>
<dbReference type="PANTHER" id="PTHR22600:SF21">
    <property type="entry name" value="BETA-HEXOSAMINIDASE A"/>
    <property type="match status" value="1"/>
</dbReference>
<dbReference type="InterPro" id="IPR015882">
    <property type="entry name" value="HEX_bac_N"/>
</dbReference>
<dbReference type="Pfam" id="PF02838">
    <property type="entry name" value="Glyco_hydro_20b"/>
    <property type="match status" value="1"/>
</dbReference>
<dbReference type="EMBL" id="FQXQ01000001">
    <property type="protein sequence ID" value="SHH40514.1"/>
    <property type="molecule type" value="Genomic_DNA"/>
</dbReference>
<organism evidence="7 8">
    <name type="scientific">Wenyingzhuangia marina</name>
    <dbReference type="NCBI Taxonomy" id="1195760"/>
    <lineage>
        <taxon>Bacteria</taxon>
        <taxon>Pseudomonadati</taxon>
        <taxon>Bacteroidota</taxon>
        <taxon>Flavobacteriia</taxon>
        <taxon>Flavobacteriales</taxon>
        <taxon>Flavobacteriaceae</taxon>
        <taxon>Wenyingzhuangia</taxon>
    </lineage>
</organism>
<evidence type="ECO:0000256" key="3">
    <source>
        <dbReference type="ARBA" id="ARBA00023295"/>
    </source>
</evidence>
<dbReference type="RefSeq" id="WP_073118037.1">
    <property type="nucleotide sequence ID" value="NZ_BMEN01000001.1"/>
</dbReference>
<name>A0A1M5SPP1_9FLAO</name>
<dbReference type="Pfam" id="PF00728">
    <property type="entry name" value="Glyco_hydro_20"/>
    <property type="match status" value="1"/>
</dbReference>
<evidence type="ECO:0000256" key="2">
    <source>
        <dbReference type="ARBA" id="ARBA00022801"/>
    </source>
</evidence>
<evidence type="ECO:0000259" key="5">
    <source>
        <dbReference type="Pfam" id="PF00728"/>
    </source>
</evidence>
<dbReference type="AlphaFoldDB" id="A0A1M5SPP1"/>
<dbReference type="STRING" id="1195760.SAMN05444281_0437"/>
<dbReference type="InterPro" id="IPR025705">
    <property type="entry name" value="Beta_hexosaminidase_sua/sub"/>
</dbReference>
<dbReference type="PANTHER" id="PTHR22600">
    <property type="entry name" value="BETA-HEXOSAMINIDASE"/>
    <property type="match status" value="1"/>
</dbReference>
<dbReference type="GO" id="GO:0005764">
    <property type="term" value="C:lysosome"/>
    <property type="evidence" value="ECO:0007669"/>
    <property type="project" value="TreeGrafter"/>
</dbReference>
<proteinExistence type="inferred from homology"/>
<keyword evidence="8" id="KW-1185">Reference proteome</keyword>
<dbReference type="GO" id="GO:0004563">
    <property type="term" value="F:beta-N-acetylhexosaminidase activity"/>
    <property type="evidence" value="ECO:0007669"/>
    <property type="project" value="InterPro"/>
</dbReference>
<dbReference type="GO" id="GO:0005975">
    <property type="term" value="P:carbohydrate metabolic process"/>
    <property type="evidence" value="ECO:0007669"/>
    <property type="project" value="InterPro"/>
</dbReference>
<evidence type="ECO:0000256" key="1">
    <source>
        <dbReference type="ARBA" id="ARBA00006285"/>
    </source>
</evidence>
<feature type="domain" description="Glycoside hydrolase family 20 catalytic" evidence="5">
    <location>
        <begin position="158"/>
        <end position="474"/>
    </location>
</feature>
<sequence>MKKILLIVFCLVFLTGYSQKRSDLKLMPWPKHIQVTHQKFIIDKNFKVSVNSDRGIILKSTTNFIRRITNKSGVFIEQGFAEVNNNDAQLHVNFDKISNLELSNDESYSLEVKEDQIIIHAITDVGASYGLETLIQLLSFNNEYFYFPTVEIKDSPRFKWRGLLIDTARHFQPVEVLKRNLRAMAAVKMNVFHWHLTDDQGFRIESKKLPKLNELGSDGLYYTQEQIKEVVQYASDLGIRVLPEIDVPGHASSILAAYPEIGSKKQDYRIERFSGVFDPTLDPTNEQTYVFLDTLISEVAPLFKDVYFHIGGDENEGKHWDENQKIQTFKKLNHLKTNHDLQTYFNIRLEKILEKYGKKLMGWDEILTPQIPKSALIHSWRGVNEGLPKGGALIKAAKAGYQTVLSTGFYIDRMESVVKHYQTKPIGKAVLTPEERARILGGEATMWAELVTPATIDSRIWPRTAAIAERLWSSKEVNDVDFMLKRLSEISVGLEDLGLTHIKNRDVILRNIAKSESITSIKLLADLSEPLKIYARNKDGIEYKTFSPFMLFADACVADASKAVYFNCLVQDYLKNPTEGYKNKIIKEFKSWQLGFANFSNLEVNPNLMSLKKQYQNVFKVATYGISFLNDKKKNFSKKELRRLLKDLKEPCVDTELMIVDSLYKLFNLE</sequence>
<dbReference type="GO" id="GO:0030203">
    <property type="term" value="P:glycosaminoglycan metabolic process"/>
    <property type="evidence" value="ECO:0007669"/>
    <property type="project" value="TreeGrafter"/>
</dbReference>
<feature type="active site" description="Proton donor" evidence="4">
    <location>
        <position position="314"/>
    </location>
</feature>
<dbReference type="Proteomes" id="UP000184109">
    <property type="component" value="Unassembled WGS sequence"/>
</dbReference>
<dbReference type="SUPFAM" id="SSF51445">
    <property type="entry name" value="(Trans)glycosidases"/>
    <property type="match status" value="1"/>
</dbReference>
<protein>
    <submittedName>
        <fullName evidence="7">Hexosaminidase</fullName>
    </submittedName>
</protein>
<reference evidence="8" key="1">
    <citation type="submission" date="2016-11" db="EMBL/GenBank/DDBJ databases">
        <authorList>
            <person name="Varghese N."/>
            <person name="Submissions S."/>
        </authorList>
    </citation>
    <scope>NUCLEOTIDE SEQUENCE [LARGE SCALE GENOMIC DNA]</scope>
    <source>
        <strain evidence="8">DSM 100572</strain>
    </source>
</reference>
<evidence type="ECO:0000313" key="8">
    <source>
        <dbReference type="Proteomes" id="UP000184109"/>
    </source>
</evidence>
<accession>A0A1M5SPP1</accession>
<dbReference type="Gene3D" id="3.20.20.80">
    <property type="entry name" value="Glycosidases"/>
    <property type="match status" value="1"/>
</dbReference>
<dbReference type="InterPro" id="IPR015883">
    <property type="entry name" value="Glyco_hydro_20_cat"/>
</dbReference>
<dbReference type="GO" id="GO:0016020">
    <property type="term" value="C:membrane"/>
    <property type="evidence" value="ECO:0007669"/>
    <property type="project" value="TreeGrafter"/>
</dbReference>
<dbReference type="CDD" id="cd06570">
    <property type="entry name" value="GH20_chitobiase-like_1"/>
    <property type="match status" value="1"/>
</dbReference>
<keyword evidence="2" id="KW-0378">Hydrolase</keyword>
<dbReference type="PRINTS" id="PR00738">
    <property type="entry name" value="GLHYDRLASE20"/>
</dbReference>
<comment type="similarity">
    <text evidence="1">Belongs to the glycosyl hydrolase 20 family.</text>
</comment>
<evidence type="ECO:0000259" key="6">
    <source>
        <dbReference type="Pfam" id="PF02838"/>
    </source>
</evidence>
<dbReference type="InterPro" id="IPR017853">
    <property type="entry name" value="GH"/>
</dbReference>
<gene>
    <name evidence="7" type="ORF">SAMN05444281_0437</name>
</gene>